<comment type="caution">
    <text evidence="3">The sequence shown here is derived from an EMBL/GenBank/DDBJ whole genome shotgun (WGS) entry which is preliminary data.</text>
</comment>
<evidence type="ECO:0000256" key="1">
    <source>
        <dbReference type="ARBA" id="ARBA00023268"/>
    </source>
</evidence>
<dbReference type="PANTHER" id="PTHR37984">
    <property type="entry name" value="PROTEIN CBG26694"/>
    <property type="match status" value="1"/>
</dbReference>
<dbReference type="Proteomes" id="UP000324629">
    <property type="component" value="Unassembled WGS sequence"/>
</dbReference>
<keyword evidence="4" id="KW-1185">Reference proteome</keyword>
<evidence type="ECO:0000259" key="2">
    <source>
        <dbReference type="Pfam" id="PF17919"/>
    </source>
</evidence>
<dbReference type="InterPro" id="IPR041577">
    <property type="entry name" value="RT_RNaseH_2"/>
</dbReference>
<dbReference type="SUPFAM" id="SSF56672">
    <property type="entry name" value="DNA/RNA polymerases"/>
    <property type="match status" value="1"/>
</dbReference>
<dbReference type="InterPro" id="IPR050951">
    <property type="entry name" value="Retrovirus_Pol_polyprotein"/>
</dbReference>
<dbReference type="EMBL" id="QNGE01002744">
    <property type="protein sequence ID" value="KAA3675064.1"/>
    <property type="molecule type" value="Genomic_DNA"/>
</dbReference>
<organism evidence="3 4">
    <name type="scientific">Paragonimus westermani</name>
    <dbReference type="NCBI Taxonomy" id="34504"/>
    <lineage>
        <taxon>Eukaryota</taxon>
        <taxon>Metazoa</taxon>
        <taxon>Spiralia</taxon>
        <taxon>Lophotrochozoa</taxon>
        <taxon>Platyhelminthes</taxon>
        <taxon>Trematoda</taxon>
        <taxon>Digenea</taxon>
        <taxon>Plagiorchiida</taxon>
        <taxon>Troglotremata</taxon>
        <taxon>Troglotrematidae</taxon>
        <taxon>Paragonimus</taxon>
    </lineage>
</organism>
<accession>A0A5J4NHY7</accession>
<keyword evidence="1" id="KW-0511">Multifunctional enzyme</keyword>
<protein>
    <recommendedName>
        <fullName evidence="2">Reverse transcriptase/retrotransposon-derived protein RNase H-like domain-containing protein</fullName>
    </recommendedName>
</protein>
<dbReference type="Pfam" id="PF17919">
    <property type="entry name" value="RT_RNaseH_2"/>
    <property type="match status" value="1"/>
</dbReference>
<evidence type="ECO:0000313" key="4">
    <source>
        <dbReference type="Proteomes" id="UP000324629"/>
    </source>
</evidence>
<reference evidence="3 4" key="1">
    <citation type="journal article" date="2019" name="Gigascience">
        <title>Whole-genome sequence of the oriental lung fluke Paragonimus westermani.</title>
        <authorList>
            <person name="Oey H."/>
            <person name="Zakrzewski M."/>
            <person name="Narain K."/>
            <person name="Devi K.R."/>
            <person name="Agatsuma T."/>
            <person name="Nawaratna S."/>
            <person name="Gobert G.N."/>
            <person name="Jones M.K."/>
            <person name="Ragan M.A."/>
            <person name="McManus D.P."/>
            <person name="Krause L."/>
        </authorList>
    </citation>
    <scope>NUCLEOTIDE SEQUENCE [LARGE SCALE GENOMIC DNA]</scope>
    <source>
        <strain evidence="3 4">IND2009</strain>
    </source>
</reference>
<proteinExistence type="predicted"/>
<gene>
    <name evidence="3" type="ORF">DEA37_0011994</name>
</gene>
<dbReference type="InterPro" id="IPR043502">
    <property type="entry name" value="DNA/RNA_pol_sf"/>
</dbReference>
<evidence type="ECO:0000313" key="3">
    <source>
        <dbReference type="EMBL" id="KAA3675064.1"/>
    </source>
</evidence>
<sequence length="441" mass="49193">MQFTKPHRTSVPIIVTISDFCCAAVFQRDAVPQCFKSVAHHIAIGVVRIAALSLYCQYAGCDCSLRLFSGFGLRRDCLRSLSCVYIYRPVTIGDRGGRSTKSEFSSPPLSTDSTIKLNELFCEVELSPRQPPFHIPDDDFDDWAFKVKIYSSPVNYKLHRSYIPSFLGYAAVKQFRASGVAPDLPPKVIWETLQALFGRTELAPVYRERFHARHQQTPKSVDSSFRDLRELALIAFPQSSPAEEDCLICDRFCLGLSYQELREKVLRTPASPLIKAVEKARAFEAVQKSMRDTPSVTEPMCFATGNFSKPSSPASNCVYRKRFGSHVQKCGHNQPLAAGQVTREITSPLHQHTEKGKKFECHAAFNTHKDKLSSPPILAFPDISPSAGPFILHNDASDLAIGAELSQKSASGEVLIAHASCRLDKQEIRYCTTRREMLALV</sequence>
<dbReference type="GO" id="GO:0003824">
    <property type="term" value="F:catalytic activity"/>
    <property type="evidence" value="ECO:0007669"/>
    <property type="project" value="UniProtKB-KW"/>
</dbReference>
<feature type="domain" description="Reverse transcriptase/retrotransposon-derived protein RNase H-like" evidence="2">
    <location>
        <begin position="360"/>
        <end position="441"/>
    </location>
</feature>
<name>A0A5J4NHY7_9TREM</name>
<dbReference type="PANTHER" id="PTHR37984:SF5">
    <property type="entry name" value="PROTEIN NYNRIN-LIKE"/>
    <property type="match status" value="1"/>
</dbReference>
<dbReference type="AlphaFoldDB" id="A0A5J4NHY7"/>